<evidence type="ECO:0000313" key="1">
    <source>
        <dbReference type="EnsemblMetazoa" id="AARA014939-PA"/>
    </source>
</evidence>
<dbReference type="Proteomes" id="UP000075840">
    <property type="component" value="Unassembled WGS sequence"/>
</dbReference>
<dbReference type="EnsemblMetazoa" id="AARA014939-RA">
    <property type="protein sequence ID" value="AARA014939-PA"/>
    <property type="gene ID" value="AARA014939"/>
</dbReference>
<keyword evidence="2" id="KW-1185">Reference proteome</keyword>
<name>A0A182IHL5_ANOAR</name>
<reference evidence="1" key="1">
    <citation type="submission" date="2022-08" db="UniProtKB">
        <authorList>
            <consortium name="EnsemblMetazoa"/>
        </authorList>
    </citation>
    <scope>IDENTIFICATION</scope>
    <source>
        <strain evidence="1">Dongola</strain>
    </source>
</reference>
<organism evidence="1 2">
    <name type="scientific">Anopheles arabiensis</name>
    <name type="common">Mosquito</name>
    <dbReference type="NCBI Taxonomy" id="7173"/>
    <lineage>
        <taxon>Eukaryota</taxon>
        <taxon>Metazoa</taxon>
        <taxon>Ecdysozoa</taxon>
        <taxon>Arthropoda</taxon>
        <taxon>Hexapoda</taxon>
        <taxon>Insecta</taxon>
        <taxon>Pterygota</taxon>
        <taxon>Neoptera</taxon>
        <taxon>Endopterygota</taxon>
        <taxon>Diptera</taxon>
        <taxon>Nematocera</taxon>
        <taxon>Culicoidea</taxon>
        <taxon>Culicidae</taxon>
        <taxon>Anophelinae</taxon>
        <taxon>Anopheles</taxon>
    </lineage>
</organism>
<proteinExistence type="predicted"/>
<dbReference type="VEuPathDB" id="VectorBase:AARA014939"/>
<sequence length="19" mass="2127">MKFLAFTHDADAEVRCACV</sequence>
<dbReference type="AlphaFoldDB" id="A0A182IHL5"/>
<protein>
    <submittedName>
        <fullName evidence="1">Uncharacterized protein</fullName>
    </submittedName>
</protein>
<dbReference type="EMBL" id="APCN01008273">
    <property type="status" value="NOT_ANNOTATED_CDS"/>
    <property type="molecule type" value="Genomic_DNA"/>
</dbReference>
<evidence type="ECO:0000313" key="2">
    <source>
        <dbReference type="Proteomes" id="UP000075840"/>
    </source>
</evidence>
<accession>A0A182IHL5</accession>